<dbReference type="GO" id="GO:0004400">
    <property type="term" value="F:histidinol-phosphate transaminase activity"/>
    <property type="evidence" value="ECO:0007669"/>
    <property type="project" value="UniProtKB-EC"/>
</dbReference>
<keyword evidence="3 9" id="KW-0032">Aminotransferase</keyword>
<reference evidence="11 12" key="1">
    <citation type="submission" date="2018-09" db="EMBL/GenBank/DDBJ databases">
        <title>YIM 75507 draft genome.</title>
        <authorList>
            <person name="Tang S."/>
            <person name="Feng Y."/>
        </authorList>
    </citation>
    <scope>NUCLEOTIDE SEQUENCE [LARGE SCALE GENOMIC DNA]</scope>
    <source>
        <strain evidence="11 12">YIM 75507</strain>
    </source>
</reference>
<dbReference type="EC" id="2.6.1.-" evidence="9"/>
<evidence type="ECO:0000256" key="4">
    <source>
        <dbReference type="ARBA" id="ARBA00022605"/>
    </source>
</evidence>
<dbReference type="EMBL" id="QZEY01000012">
    <property type="protein sequence ID" value="RJL26643.1"/>
    <property type="molecule type" value="Genomic_DNA"/>
</dbReference>
<evidence type="ECO:0000256" key="2">
    <source>
        <dbReference type="ARBA" id="ARBA00007970"/>
    </source>
</evidence>
<accession>A0A3A4ALH4</accession>
<comment type="similarity">
    <text evidence="2">Belongs to the class-II pyridoxal-phosphate-dependent aminotransferase family. Histidinol-phosphate aminotransferase subfamily.</text>
</comment>
<dbReference type="Proteomes" id="UP000265768">
    <property type="component" value="Unassembled WGS sequence"/>
</dbReference>
<dbReference type="Gene3D" id="3.40.640.10">
    <property type="entry name" value="Type I PLP-dependent aspartate aminotransferase-like (Major domain)"/>
    <property type="match status" value="1"/>
</dbReference>
<evidence type="ECO:0000256" key="5">
    <source>
        <dbReference type="ARBA" id="ARBA00022679"/>
    </source>
</evidence>
<dbReference type="InterPro" id="IPR016181">
    <property type="entry name" value="Acyl_CoA_acyltransferase"/>
</dbReference>
<dbReference type="Pfam" id="PF00155">
    <property type="entry name" value="Aminotran_1_2"/>
    <property type="match status" value="1"/>
</dbReference>
<dbReference type="InterPro" id="IPR004838">
    <property type="entry name" value="NHTrfase_class1_PyrdxlP-BS"/>
</dbReference>
<name>A0A3A4ALH4_9ACTN</name>
<keyword evidence="5 9" id="KW-0808">Transferase</keyword>
<organism evidence="11 12">
    <name type="scientific">Bailinhaonella thermotolerans</name>
    <dbReference type="NCBI Taxonomy" id="1070861"/>
    <lineage>
        <taxon>Bacteria</taxon>
        <taxon>Bacillati</taxon>
        <taxon>Actinomycetota</taxon>
        <taxon>Actinomycetes</taxon>
        <taxon>Streptosporangiales</taxon>
        <taxon>Streptosporangiaceae</taxon>
        <taxon>Bailinhaonella</taxon>
    </lineage>
</organism>
<dbReference type="PANTHER" id="PTHR43643">
    <property type="entry name" value="HISTIDINOL-PHOSPHATE AMINOTRANSFERASE 2"/>
    <property type="match status" value="1"/>
</dbReference>
<dbReference type="InterPro" id="IPR000182">
    <property type="entry name" value="GNAT_dom"/>
</dbReference>
<dbReference type="OrthoDB" id="9813612at2"/>
<dbReference type="GO" id="GO:0016747">
    <property type="term" value="F:acyltransferase activity, transferring groups other than amino-acyl groups"/>
    <property type="evidence" value="ECO:0007669"/>
    <property type="project" value="InterPro"/>
</dbReference>
<comment type="catalytic activity">
    <reaction evidence="8">
        <text>L-histidinol phosphate + 2-oxoglutarate = 3-(imidazol-4-yl)-2-oxopropyl phosphate + L-glutamate</text>
        <dbReference type="Rhea" id="RHEA:23744"/>
        <dbReference type="ChEBI" id="CHEBI:16810"/>
        <dbReference type="ChEBI" id="CHEBI:29985"/>
        <dbReference type="ChEBI" id="CHEBI:57766"/>
        <dbReference type="ChEBI" id="CHEBI:57980"/>
        <dbReference type="EC" id="2.6.1.9"/>
    </reaction>
</comment>
<evidence type="ECO:0000256" key="1">
    <source>
        <dbReference type="ARBA" id="ARBA00005011"/>
    </source>
</evidence>
<gene>
    <name evidence="11" type="ORF">D5H75_26175</name>
</gene>
<dbReference type="SUPFAM" id="SSF55729">
    <property type="entry name" value="Acyl-CoA N-acyltransferases (Nat)"/>
    <property type="match status" value="1"/>
</dbReference>
<dbReference type="PROSITE" id="PS00105">
    <property type="entry name" value="AA_TRANSFER_CLASS_1"/>
    <property type="match status" value="1"/>
</dbReference>
<evidence type="ECO:0000256" key="8">
    <source>
        <dbReference type="ARBA" id="ARBA00047481"/>
    </source>
</evidence>
<dbReference type="CDD" id="cd00609">
    <property type="entry name" value="AAT_like"/>
    <property type="match status" value="1"/>
</dbReference>
<comment type="cofactor">
    <cofactor evidence="9">
        <name>pyridoxal 5'-phosphate</name>
        <dbReference type="ChEBI" id="CHEBI:597326"/>
    </cofactor>
</comment>
<dbReference type="PROSITE" id="PS51186">
    <property type="entry name" value="GNAT"/>
    <property type="match status" value="1"/>
</dbReference>
<dbReference type="GO" id="GO:0030170">
    <property type="term" value="F:pyridoxal phosphate binding"/>
    <property type="evidence" value="ECO:0007669"/>
    <property type="project" value="InterPro"/>
</dbReference>
<keyword evidence="4" id="KW-0028">Amino-acid biosynthesis</keyword>
<evidence type="ECO:0000259" key="10">
    <source>
        <dbReference type="PROSITE" id="PS51186"/>
    </source>
</evidence>
<dbReference type="SUPFAM" id="SSF53383">
    <property type="entry name" value="PLP-dependent transferases"/>
    <property type="match status" value="1"/>
</dbReference>
<dbReference type="PANTHER" id="PTHR43643:SF6">
    <property type="entry name" value="HISTIDINOL-PHOSPHATE AMINOTRANSFERASE"/>
    <property type="match status" value="1"/>
</dbReference>
<dbReference type="InterPro" id="IPR015424">
    <property type="entry name" value="PyrdxlP-dep_Trfase"/>
</dbReference>
<sequence>MYARELGQHAVNEDERLTDGLDGRNVYLVATRDGRRCGFVSVTPPWAGDYSIDKYLRRADHPELAGDDLFEIRILTVDPAERGTAVAALLMYAALRWTAAHGGRRLVAMGRTGILSMYLAAGLTATGTRIRSGAVTYEVLTGDVRDLTERTSRRYGGLLRRLEPGLRWGLETPFLDGTDGCEHGGASIGALGRRFETLAAHGEVVPADVLDAWFPPAPGVVAALDGNLDWVARTSPPADAGGLTEAVAADRGLPEESLALGAGSSDLIFRAFRQWLTPSSRVLLVDPSYGEYAHVTERVVGCRPDRFTLRREEGWRVDPDRLRDALREPYDLVVIVNPNNPTGVHLDSGDLRAVLDDAPGETRFWIDEAYVGYAGLGRSLGRHAASSENVVVCTSLSKMYALSGLRAAYLAGPPDLAAELRRWTPPWAVSLPAQIAAARALGDPRYYAARWAETGDLRAGLAAGLASHGLDVRESVANFVLLTLPPGGPSASALVRECRKRGVYLRDLSALSPAFEGRTVRVAVRDAAANARIVSAVAASLRDLGWAGPEYATSGHAAGSGRNGLT</sequence>
<proteinExistence type="inferred from homology"/>
<dbReference type="InterPro" id="IPR004839">
    <property type="entry name" value="Aminotransferase_I/II_large"/>
</dbReference>
<dbReference type="InterPro" id="IPR015421">
    <property type="entry name" value="PyrdxlP-dep_Trfase_major"/>
</dbReference>
<dbReference type="InterPro" id="IPR050106">
    <property type="entry name" value="HistidinolP_aminotransfase"/>
</dbReference>
<evidence type="ECO:0000313" key="12">
    <source>
        <dbReference type="Proteomes" id="UP000265768"/>
    </source>
</evidence>
<keyword evidence="6" id="KW-0663">Pyridoxal phosphate</keyword>
<evidence type="ECO:0000313" key="11">
    <source>
        <dbReference type="EMBL" id="RJL26643.1"/>
    </source>
</evidence>
<comment type="caution">
    <text evidence="11">The sequence shown here is derived from an EMBL/GenBank/DDBJ whole genome shotgun (WGS) entry which is preliminary data.</text>
</comment>
<dbReference type="Gene3D" id="3.40.630.30">
    <property type="match status" value="1"/>
</dbReference>
<dbReference type="Gene3D" id="3.90.1150.10">
    <property type="entry name" value="Aspartate Aminotransferase, domain 1"/>
    <property type="match status" value="1"/>
</dbReference>
<dbReference type="GO" id="GO:0000105">
    <property type="term" value="P:L-histidine biosynthetic process"/>
    <property type="evidence" value="ECO:0007669"/>
    <property type="project" value="UniProtKB-KW"/>
</dbReference>
<protein>
    <recommendedName>
        <fullName evidence="9">Aminotransferase</fullName>
        <ecNumber evidence="9">2.6.1.-</ecNumber>
    </recommendedName>
</protein>
<comment type="similarity">
    <text evidence="9">Belongs to the class-I pyridoxal-phosphate-dependent aminotransferase family.</text>
</comment>
<evidence type="ECO:0000256" key="6">
    <source>
        <dbReference type="ARBA" id="ARBA00022898"/>
    </source>
</evidence>
<evidence type="ECO:0000256" key="9">
    <source>
        <dbReference type="RuleBase" id="RU000481"/>
    </source>
</evidence>
<comment type="pathway">
    <text evidence="1">Amino-acid biosynthesis; L-histidine biosynthesis; L-histidine from 5-phospho-alpha-D-ribose 1-diphosphate: step 7/9.</text>
</comment>
<evidence type="ECO:0000256" key="3">
    <source>
        <dbReference type="ARBA" id="ARBA00022576"/>
    </source>
</evidence>
<keyword evidence="7" id="KW-0368">Histidine biosynthesis</keyword>
<dbReference type="AlphaFoldDB" id="A0A3A4ALH4"/>
<keyword evidence="12" id="KW-1185">Reference proteome</keyword>
<dbReference type="CDD" id="cd04301">
    <property type="entry name" value="NAT_SF"/>
    <property type="match status" value="1"/>
</dbReference>
<evidence type="ECO:0000256" key="7">
    <source>
        <dbReference type="ARBA" id="ARBA00023102"/>
    </source>
</evidence>
<dbReference type="InterPro" id="IPR015422">
    <property type="entry name" value="PyrdxlP-dep_Trfase_small"/>
</dbReference>
<dbReference type="Pfam" id="PF00583">
    <property type="entry name" value="Acetyltransf_1"/>
    <property type="match status" value="1"/>
</dbReference>
<feature type="domain" description="N-acetyltransferase" evidence="10">
    <location>
        <begin position="1"/>
        <end position="143"/>
    </location>
</feature>